<dbReference type="AlphaFoldDB" id="A0AA38VTM1"/>
<accession>A0AA38VTM1</accession>
<dbReference type="Pfam" id="PF24626">
    <property type="entry name" value="SH3_Tf2-1"/>
    <property type="match status" value="1"/>
</dbReference>
<organism evidence="2 3">
    <name type="scientific">Centaurea solstitialis</name>
    <name type="common">yellow star-thistle</name>
    <dbReference type="NCBI Taxonomy" id="347529"/>
    <lineage>
        <taxon>Eukaryota</taxon>
        <taxon>Viridiplantae</taxon>
        <taxon>Streptophyta</taxon>
        <taxon>Embryophyta</taxon>
        <taxon>Tracheophyta</taxon>
        <taxon>Spermatophyta</taxon>
        <taxon>Magnoliopsida</taxon>
        <taxon>eudicotyledons</taxon>
        <taxon>Gunneridae</taxon>
        <taxon>Pentapetalae</taxon>
        <taxon>asterids</taxon>
        <taxon>campanulids</taxon>
        <taxon>Asterales</taxon>
        <taxon>Asteraceae</taxon>
        <taxon>Carduoideae</taxon>
        <taxon>Cardueae</taxon>
        <taxon>Centaureinae</taxon>
        <taxon>Centaurea</taxon>
    </lineage>
</organism>
<protein>
    <recommendedName>
        <fullName evidence="1">Tf2-1-like SH3-like domain-containing protein</fullName>
    </recommendedName>
</protein>
<gene>
    <name evidence="2" type="ORF">OSB04_030745</name>
</gene>
<sequence>MDVVKSYSVASEGVTKNRGDTLSEAWQVGLRFIRPFEIVARVGKVAYWSELPTEHSQIHNIFHASSDLSTWKETDSILEENKQDIEDREIGISNESIEGTQNGLGNPMMRCEGTTLSCSKHRRFRGRNLIKWGRVVTPRFLYSDLRFPGNARKGRRERFGEGAIEGSCGEIGVDIGLLSLSRKVSLAYEIRSRIAKFVVSEKLRDLARDLRSRG</sequence>
<feature type="domain" description="Tf2-1-like SH3-like" evidence="1">
    <location>
        <begin position="31"/>
        <end position="65"/>
    </location>
</feature>
<proteinExistence type="predicted"/>
<dbReference type="Proteomes" id="UP001172457">
    <property type="component" value="Chromosome 8"/>
</dbReference>
<name>A0AA38VTM1_9ASTR</name>
<evidence type="ECO:0000313" key="3">
    <source>
        <dbReference type="Proteomes" id="UP001172457"/>
    </source>
</evidence>
<evidence type="ECO:0000259" key="1">
    <source>
        <dbReference type="Pfam" id="PF24626"/>
    </source>
</evidence>
<dbReference type="InterPro" id="IPR056924">
    <property type="entry name" value="SH3_Tf2-1"/>
</dbReference>
<dbReference type="EMBL" id="JARYMX010000008">
    <property type="protein sequence ID" value="KAJ9538012.1"/>
    <property type="molecule type" value="Genomic_DNA"/>
</dbReference>
<reference evidence="2" key="1">
    <citation type="submission" date="2023-03" db="EMBL/GenBank/DDBJ databases">
        <title>Chromosome-scale reference genome and RAD-based genetic map of yellow starthistle (Centaurea solstitialis) reveal putative structural variation and QTLs associated with invader traits.</title>
        <authorList>
            <person name="Reatini B."/>
            <person name="Cang F.A."/>
            <person name="Jiang Q."/>
            <person name="Mckibben M.T.W."/>
            <person name="Barker M.S."/>
            <person name="Rieseberg L.H."/>
            <person name="Dlugosch K.M."/>
        </authorList>
    </citation>
    <scope>NUCLEOTIDE SEQUENCE</scope>
    <source>
        <strain evidence="2">CAN-66</strain>
        <tissue evidence="2">Leaf</tissue>
    </source>
</reference>
<comment type="caution">
    <text evidence="2">The sequence shown here is derived from an EMBL/GenBank/DDBJ whole genome shotgun (WGS) entry which is preliminary data.</text>
</comment>
<evidence type="ECO:0000313" key="2">
    <source>
        <dbReference type="EMBL" id="KAJ9538012.1"/>
    </source>
</evidence>
<keyword evidence="3" id="KW-1185">Reference proteome</keyword>